<evidence type="ECO:0000313" key="3">
    <source>
        <dbReference type="Proteomes" id="UP001283361"/>
    </source>
</evidence>
<name>A0AAE1AED4_9GAST</name>
<keyword evidence="3" id="KW-1185">Reference proteome</keyword>
<feature type="region of interest" description="Disordered" evidence="1">
    <location>
        <begin position="1"/>
        <end position="41"/>
    </location>
</feature>
<dbReference type="Proteomes" id="UP001283361">
    <property type="component" value="Unassembled WGS sequence"/>
</dbReference>
<accession>A0AAE1AED4</accession>
<evidence type="ECO:0000256" key="1">
    <source>
        <dbReference type="SAM" id="MobiDB-lite"/>
    </source>
</evidence>
<sequence length="107" mass="12033">MVSALEGLSHPTQLAEKASSPHHCQDTEWTRQVVTPEPRDTEDLQDAAWFSPLQNSHVPPGQLGRAPCPLFVDSEQAAARCLPWSTRMWHVIYVHQWHITFVLGPAV</sequence>
<dbReference type="AlphaFoldDB" id="A0AAE1AED4"/>
<reference evidence="2" key="1">
    <citation type="journal article" date="2023" name="G3 (Bethesda)">
        <title>A reference genome for the long-term kleptoplast-retaining sea slug Elysia crispata morphotype clarki.</title>
        <authorList>
            <person name="Eastman K.E."/>
            <person name="Pendleton A.L."/>
            <person name="Shaikh M.A."/>
            <person name="Suttiyut T."/>
            <person name="Ogas R."/>
            <person name="Tomko P."/>
            <person name="Gavelis G."/>
            <person name="Widhalm J.R."/>
            <person name="Wisecaver J.H."/>
        </authorList>
    </citation>
    <scope>NUCLEOTIDE SEQUENCE</scope>
    <source>
        <strain evidence="2">ECLA1</strain>
    </source>
</reference>
<dbReference type="EMBL" id="JAWDGP010001977">
    <property type="protein sequence ID" value="KAK3786308.1"/>
    <property type="molecule type" value="Genomic_DNA"/>
</dbReference>
<proteinExistence type="predicted"/>
<gene>
    <name evidence="2" type="ORF">RRG08_057686</name>
</gene>
<protein>
    <submittedName>
        <fullName evidence="2">Uncharacterized protein</fullName>
    </submittedName>
</protein>
<comment type="caution">
    <text evidence="2">The sequence shown here is derived from an EMBL/GenBank/DDBJ whole genome shotgun (WGS) entry which is preliminary data.</text>
</comment>
<organism evidence="2 3">
    <name type="scientific">Elysia crispata</name>
    <name type="common">lettuce slug</name>
    <dbReference type="NCBI Taxonomy" id="231223"/>
    <lineage>
        <taxon>Eukaryota</taxon>
        <taxon>Metazoa</taxon>
        <taxon>Spiralia</taxon>
        <taxon>Lophotrochozoa</taxon>
        <taxon>Mollusca</taxon>
        <taxon>Gastropoda</taxon>
        <taxon>Heterobranchia</taxon>
        <taxon>Euthyneura</taxon>
        <taxon>Panpulmonata</taxon>
        <taxon>Sacoglossa</taxon>
        <taxon>Placobranchoidea</taxon>
        <taxon>Plakobranchidae</taxon>
        <taxon>Elysia</taxon>
    </lineage>
</organism>
<evidence type="ECO:0000313" key="2">
    <source>
        <dbReference type="EMBL" id="KAK3786308.1"/>
    </source>
</evidence>